<dbReference type="InterPro" id="IPR036514">
    <property type="entry name" value="SGNH_hydro_sf"/>
</dbReference>
<dbReference type="KEGG" id="mts:MTES_3256"/>
<evidence type="ECO:0000313" key="3">
    <source>
        <dbReference type="EMBL" id="BAJ76220.1"/>
    </source>
</evidence>
<keyword evidence="1" id="KW-0732">Signal</keyword>
<evidence type="ECO:0000259" key="2">
    <source>
        <dbReference type="Pfam" id="PF13472"/>
    </source>
</evidence>
<dbReference type="PANTHER" id="PTHR30383:SF5">
    <property type="entry name" value="SGNH HYDROLASE-TYPE ESTERASE DOMAIN-CONTAINING PROTEIN"/>
    <property type="match status" value="1"/>
</dbReference>
<feature type="domain" description="SGNH hydrolase-type esterase" evidence="2">
    <location>
        <begin position="62"/>
        <end position="224"/>
    </location>
</feature>
<dbReference type="eggNOG" id="COG2755">
    <property type="taxonomic scope" value="Bacteria"/>
</dbReference>
<dbReference type="Pfam" id="PF13472">
    <property type="entry name" value="Lipase_GDSL_2"/>
    <property type="match status" value="1"/>
</dbReference>
<gene>
    <name evidence="3" type="ordered locus">MTES_3256</name>
</gene>
<dbReference type="EMBL" id="AP012052">
    <property type="protein sequence ID" value="BAJ76220.1"/>
    <property type="molecule type" value="Genomic_DNA"/>
</dbReference>
<sequence>MTSARTRSRRPLAALLAGLVVILAACAPEPAAAPRPELTFAVDSPTPAPSTSTPPRLRVVTVGDSLMSGAGLTLGEAWPDLMASRAHLALTNLACGGMGFVVDGECGTNYAGFAPAVAALQPDLLIVESSSNDFWQDADDIRSSTMATVDELHEAAPAAHIVGLSTIWNDESDIPDDNAVTSQALQEAIDAVGGTYIDIGQPLLGHPEWLQDDDVHPTARGQKAIEQTIVSALQDADILP</sequence>
<dbReference type="Gene3D" id="3.40.50.1110">
    <property type="entry name" value="SGNH hydrolase"/>
    <property type="match status" value="1"/>
</dbReference>
<dbReference type="STRING" id="979556.MTES_3256"/>
<protein>
    <submittedName>
        <fullName evidence="3">Lysophospholipase L1</fullName>
    </submittedName>
</protein>
<accession>E8NDF4</accession>
<dbReference type="AlphaFoldDB" id="E8NDF4"/>
<dbReference type="GO" id="GO:0004622">
    <property type="term" value="F:phosphatidylcholine lysophospholipase activity"/>
    <property type="evidence" value="ECO:0007669"/>
    <property type="project" value="TreeGrafter"/>
</dbReference>
<proteinExistence type="predicted"/>
<feature type="chain" id="PRO_5039580206" evidence="1">
    <location>
        <begin position="28"/>
        <end position="240"/>
    </location>
</feature>
<reference evidence="3 4" key="1">
    <citation type="journal article" date="2011" name="J. Bacteriol.">
        <title>Genome sequence of Microbacterium testaceum StLB037, an N-acylhomoserine lactone-degrading bacterium isolated from potato leaves.</title>
        <authorList>
            <person name="Morohoshi T."/>
            <person name="Wang W.-Z."/>
            <person name="Someya N."/>
            <person name="Ikeda T."/>
        </authorList>
    </citation>
    <scope>NUCLEOTIDE SEQUENCE [LARGE SCALE GENOMIC DNA]</scope>
    <source>
        <strain evidence="3 4">StLB037</strain>
    </source>
</reference>
<evidence type="ECO:0000313" key="4">
    <source>
        <dbReference type="Proteomes" id="UP000008975"/>
    </source>
</evidence>
<dbReference type="InterPro" id="IPR051532">
    <property type="entry name" value="Ester_Hydrolysis_Enzymes"/>
</dbReference>
<dbReference type="PROSITE" id="PS51257">
    <property type="entry name" value="PROKAR_LIPOPROTEIN"/>
    <property type="match status" value="1"/>
</dbReference>
<dbReference type="SUPFAM" id="SSF52266">
    <property type="entry name" value="SGNH hydrolase"/>
    <property type="match status" value="1"/>
</dbReference>
<dbReference type="CDD" id="cd00229">
    <property type="entry name" value="SGNH_hydrolase"/>
    <property type="match status" value="1"/>
</dbReference>
<feature type="signal peptide" evidence="1">
    <location>
        <begin position="1"/>
        <end position="27"/>
    </location>
</feature>
<dbReference type="RefSeq" id="WP_013586342.1">
    <property type="nucleotide sequence ID" value="NC_015125.1"/>
</dbReference>
<dbReference type="HOGENOM" id="CLU_051180_1_0_11"/>
<evidence type="ECO:0000256" key="1">
    <source>
        <dbReference type="SAM" id="SignalP"/>
    </source>
</evidence>
<dbReference type="Proteomes" id="UP000008975">
    <property type="component" value="Chromosome"/>
</dbReference>
<dbReference type="PANTHER" id="PTHR30383">
    <property type="entry name" value="THIOESTERASE 1/PROTEASE 1/LYSOPHOSPHOLIPASE L1"/>
    <property type="match status" value="1"/>
</dbReference>
<reference key="2">
    <citation type="submission" date="2011-02" db="EMBL/GenBank/DDBJ databases">
        <title>Genome sequence of Microbacterium testaceum StLB037.</title>
        <authorList>
            <person name="Morohoshi T."/>
            <person name="Wang W.Z."/>
            <person name="Someya N."/>
            <person name="Ikeda T."/>
        </authorList>
    </citation>
    <scope>NUCLEOTIDE SEQUENCE</scope>
    <source>
        <strain>StLB037</strain>
    </source>
</reference>
<dbReference type="InterPro" id="IPR013830">
    <property type="entry name" value="SGNH_hydro"/>
</dbReference>
<organism evidence="3 4">
    <name type="scientific">Microbacterium testaceum (strain StLB037)</name>
    <dbReference type="NCBI Taxonomy" id="979556"/>
    <lineage>
        <taxon>Bacteria</taxon>
        <taxon>Bacillati</taxon>
        <taxon>Actinomycetota</taxon>
        <taxon>Actinomycetes</taxon>
        <taxon>Micrococcales</taxon>
        <taxon>Microbacteriaceae</taxon>
        <taxon>Microbacterium</taxon>
    </lineage>
</organism>
<name>E8NDF4_MICTS</name>
<dbReference type="OrthoDB" id="5072368at2"/>